<evidence type="ECO:0000313" key="1">
    <source>
        <dbReference type="EMBL" id="RDS86348.1"/>
    </source>
</evidence>
<comment type="caution">
    <text evidence="1">The sequence shown here is derived from an EMBL/GenBank/DDBJ whole genome shotgun (WGS) entry which is preliminary data.</text>
</comment>
<evidence type="ECO:0000313" key="2">
    <source>
        <dbReference type="Proteomes" id="UP000255334"/>
    </source>
</evidence>
<name>A0A370XD62_9GAMM</name>
<dbReference type="NCBIfam" id="NF047650">
    <property type="entry name" value="lipo_NMCC_0638"/>
    <property type="match status" value="1"/>
</dbReference>
<dbReference type="Proteomes" id="UP000255334">
    <property type="component" value="Unassembled WGS sequence"/>
</dbReference>
<dbReference type="EMBL" id="QRBF01000001">
    <property type="protein sequence ID" value="RDS86348.1"/>
    <property type="molecule type" value="Genomic_DNA"/>
</dbReference>
<gene>
    <name evidence="1" type="ORF">DWU99_03575</name>
</gene>
<organism evidence="1 2">
    <name type="scientific">Dyella psychrodurans</name>
    <dbReference type="NCBI Taxonomy" id="1927960"/>
    <lineage>
        <taxon>Bacteria</taxon>
        <taxon>Pseudomonadati</taxon>
        <taxon>Pseudomonadota</taxon>
        <taxon>Gammaproteobacteria</taxon>
        <taxon>Lysobacterales</taxon>
        <taxon>Rhodanobacteraceae</taxon>
        <taxon>Dyella</taxon>
    </lineage>
</organism>
<keyword evidence="2" id="KW-1185">Reference proteome</keyword>
<reference evidence="1 2" key="1">
    <citation type="submission" date="2018-07" db="EMBL/GenBank/DDBJ databases">
        <title>Dyella monticola sp. nov. and Dyella psychrodurans sp. nov. isolated from monsoon evergreen broad-leaved forest soil of Dinghu Mountain, China.</title>
        <authorList>
            <person name="Gao Z."/>
            <person name="Qiu L."/>
        </authorList>
    </citation>
    <scope>NUCLEOTIDE SEQUENCE [LARGE SCALE GENOMIC DNA]</scope>
    <source>
        <strain evidence="1 2">4MSK11</strain>
    </source>
</reference>
<protein>
    <submittedName>
        <fullName evidence="1">Uncharacterized protein</fullName>
    </submittedName>
</protein>
<proteinExistence type="predicted"/>
<accession>A0A370XD62</accession>
<dbReference type="AlphaFoldDB" id="A0A370XD62"/>
<sequence length="154" mass="16631">MQVCRADNLTNPERIRAWATGHHLPEVNNPKGRAVFVGDGPDGVAWHIHDENTELVLAIRSKTGGCAVYAEPLDPAALGQIYSMLIAGYAQKFSVTTPLPDKVQQGPFGTRIGKVRLIEVPASKSHLLLTLITNEKSGGPYQGTLQITLTHPSN</sequence>